<dbReference type="EMBL" id="MLAK01000793">
    <property type="protein sequence ID" value="OHT04450.1"/>
    <property type="molecule type" value="Genomic_DNA"/>
</dbReference>
<evidence type="ECO:0000256" key="2">
    <source>
        <dbReference type="SAM" id="SignalP"/>
    </source>
</evidence>
<accession>A0A1J4K0H5</accession>
<feature type="chain" id="PRO_5012949860" evidence="2">
    <location>
        <begin position="16"/>
        <end position="243"/>
    </location>
</feature>
<organism evidence="3 4">
    <name type="scientific">Tritrichomonas foetus</name>
    <dbReference type="NCBI Taxonomy" id="1144522"/>
    <lineage>
        <taxon>Eukaryota</taxon>
        <taxon>Metamonada</taxon>
        <taxon>Parabasalia</taxon>
        <taxon>Tritrichomonadida</taxon>
        <taxon>Tritrichomonadidae</taxon>
        <taxon>Tritrichomonas</taxon>
    </lineage>
</organism>
<sequence length="243" mass="27541">MILPLFFSLIFFAQSEEKGRDHTPDYTVLEACNKVFGSIFNVLLRVYNALSIAFSPILKPIYKVLKIAFENVYKYFYILFKTIAEALNMWHMALIQSIKKISNAFSSFKHRKSETAVKSSSQPHKEYNEPIIDLITNNAVRNPSLESETDDEIQPPAKNQSEPLDLTFESSAKPQKISQTESEPEQQAEEEPQNETDEAPEGAQIEHLEPEENVEPAGEQKEAHFDAGSEPVEEPPADQHGEQ</sequence>
<proteinExistence type="predicted"/>
<dbReference type="Proteomes" id="UP000179807">
    <property type="component" value="Unassembled WGS sequence"/>
</dbReference>
<keyword evidence="4" id="KW-1185">Reference proteome</keyword>
<feature type="compositionally biased region" description="Basic and acidic residues" evidence="1">
    <location>
        <begin position="218"/>
        <end position="227"/>
    </location>
</feature>
<gene>
    <name evidence="3" type="ORF">TRFO_06354</name>
</gene>
<dbReference type="VEuPathDB" id="TrichDB:TRFO_06354"/>
<evidence type="ECO:0000256" key="1">
    <source>
        <dbReference type="SAM" id="MobiDB-lite"/>
    </source>
</evidence>
<feature type="region of interest" description="Disordered" evidence="1">
    <location>
        <begin position="144"/>
        <end position="243"/>
    </location>
</feature>
<evidence type="ECO:0000313" key="4">
    <source>
        <dbReference type="Proteomes" id="UP000179807"/>
    </source>
</evidence>
<keyword evidence="2" id="KW-0732">Signal</keyword>
<reference evidence="3" key="1">
    <citation type="submission" date="2016-10" db="EMBL/GenBank/DDBJ databases">
        <authorList>
            <person name="Benchimol M."/>
            <person name="Almeida L.G."/>
            <person name="Vasconcelos A.T."/>
            <person name="Perreira-Neves A."/>
            <person name="Rosa I.A."/>
            <person name="Tasca T."/>
            <person name="Bogo M.R."/>
            <person name="de Souza W."/>
        </authorList>
    </citation>
    <scope>NUCLEOTIDE SEQUENCE [LARGE SCALE GENOMIC DNA]</scope>
    <source>
        <strain evidence="3">K</strain>
    </source>
</reference>
<feature type="signal peptide" evidence="2">
    <location>
        <begin position="1"/>
        <end position="15"/>
    </location>
</feature>
<evidence type="ECO:0000313" key="3">
    <source>
        <dbReference type="EMBL" id="OHT04450.1"/>
    </source>
</evidence>
<feature type="compositionally biased region" description="Polar residues" evidence="1">
    <location>
        <begin position="157"/>
        <end position="177"/>
    </location>
</feature>
<dbReference type="GeneID" id="94827748"/>
<feature type="compositionally biased region" description="Acidic residues" evidence="1">
    <location>
        <begin position="182"/>
        <end position="200"/>
    </location>
</feature>
<protein>
    <submittedName>
        <fullName evidence="3">Uncharacterized protein</fullName>
    </submittedName>
</protein>
<name>A0A1J4K0H5_9EUKA</name>
<comment type="caution">
    <text evidence="3">The sequence shown here is derived from an EMBL/GenBank/DDBJ whole genome shotgun (WGS) entry which is preliminary data.</text>
</comment>
<dbReference type="AlphaFoldDB" id="A0A1J4K0H5"/>
<dbReference type="RefSeq" id="XP_068357586.1">
    <property type="nucleotide sequence ID" value="XM_068493044.1"/>
</dbReference>